<dbReference type="InterPro" id="IPR047546">
    <property type="entry name" value="Rcat_RBR_RNF216"/>
</dbReference>
<dbReference type="GO" id="GO:0008270">
    <property type="term" value="F:zinc ion binding"/>
    <property type="evidence" value="ECO:0007669"/>
    <property type="project" value="UniProtKB-KW"/>
</dbReference>
<feature type="region of interest" description="Disordered" evidence="6">
    <location>
        <begin position="803"/>
        <end position="828"/>
    </location>
</feature>
<dbReference type="Gene3D" id="1.20.120.1750">
    <property type="match status" value="1"/>
</dbReference>
<comment type="caution">
    <text evidence="8">The sequence shown here is derived from an EMBL/GenBank/DDBJ whole genome shotgun (WGS) entry which is preliminary data.</text>
</comment>
<dbReference type="InterPro" id="IPR047545">
    <property type="entry name" value="BRcat_RBR_RNF216"/>
</dbReference>
<dbReference type="Pfam" id="PF26200">
    <property type="entry name" value="Rcat_RNF216"/>
    <property type="match status" value="1"/>
</dbReference>
<gene>
    <name evidence="8" type="ORF">Dda_2386</name>
</gene>
<dbReference type="InterPro" id="IPR002867">
    <property type="entry name" value="IBR_dom"/>
</dbReference>
<reference evidence="8" key="1">
    <citation type="submission" date="2023-01" db="EMBL/GenBank/DDBJ databases">
        <title>The chitinases involved in constricting ring structure development in the nematode-trapping fungus Drechslerella dactyloides.</title>
        <authorList>
            <person name="Wang R."/>
            <person name="Zhang L."/>
            <person name="Tang P."/>
            <person name="Li S."/>
            <person name="Liang L."/>
        </authorList>
    </citation>
    <scope>NUCLEOTIDE SEQUENCE</scope>
    <source>
        <strain evidence="8">YMF1.00031</strain>
    </source>
</reference>
<evidence type="ECO:0000313" key="9">
    <source>
        <dbReference type="Proteomes" id="UP001221413"/>
    </source>
</evidence>
<evidence type="ECO:0000256" key="3">
    <source>
        <dbReference type="ARBA" id="ARBA00022771"/>
    </source>
</evidence>
<dbReference type="Proteomes" id="UP001221413">
    <property type="component" value="Unassembled WGS sequence"/>
</dbReference>
<dbReference type="PANTHER" id="PTHR22770">
    <property type="entry name" value="UBIQUITIN CONJUGATING ENZYME 7 INTERACTING PROTEIN-RELATED"/>
    <property type="match status" value="1"/>
</dbReference>
<keyword evidence="3" id="KW-0863">Zinc-finger</keyword>
<dbReference type="CDD" id="cd20353">
    <property type="entry name" value="Rcat_RBR_RNF216"/>
    <property type="match status" value="1"/>
</dbReference>
<evidence type="ECO:0000256" key="4">
    <source>
        <dbReference type="ARBA" id="ARBA00022786"/>
    </source>
</evidence>
<organism evidence="8 9">
    <name type="scientific">Drechslerella dactyloides</name>
    <name type="common">Nematode-trapping fungus</name>
    <name type="synonym">Arthrobotrys dactyloides</name>
    <dbReference type="NCBI Taxonomy" id="74499"/>
    <lineage>
        <taxon>Eukaryota</taxon>
        <taxon>Fungi</taxon>
        <taxon>Dikarya</taxon>
        <taxon>Ascomycota</taxon>
        <taxon>Pezizomycotina</taxon>
        <taxon>Orbiliomycetes</taxon>
        <taxon>Orbiliales</taxon>
        <taxon>Orbiliaceae</taxon>
        <taxon>Drechslerella</taxon>
    </lineage>
</organism>
<dbReference type="SUPFAM" id="SSF57850">
    <property type="entry name" value="RING/U-box"/>
    <property type="match status" value="1"/>
</dbReference>
<dbReference type="AlphaFoldDB" id="A0AAD6NMB1"/>
<feature type="domain" description="IBR" evidence="7">
    <location>
        <begin position="332"/>
        <end position="397"/>
    </location>
</feature>
<name>A0AAD6NMB1_DREDA</name>
<evidence type="ECO:0000256" key="2">
    <source>
        <dbReference type="ARBA" id="ARBA00022723"/>
    </source>
</evidence>
<keyword evidence="9" id="KW-1185">Reference proteome</keyword>
<sequence length="828" mass="92495">MPTGRVPRKKLNSRKKLVIAFSPLPSPELIPVEDMEPIVLDGPAEVQAPNLALPEPLLPEMEMLDVEPLQPRIPSLDECLAALLVLFPDIDPNYVRGLHEEHVWNEHASLMDILVDIVLETNGNYPKIQRDDRSTKRKRERSPSDMTAGELDIKYGSLQRKNPGPGYVNLSRKHLRNAFPFIPATAIDAEFAKSRNFIFPAYRSLAQAEADYEKAGVKPYKKLGRTRKAVSEDILAHEGERLGMDEYTSFTDELGAARRIFEHLTSKLTNELSYYEHNLTESLVKGRINAGGLENIESIEGSPDGAVFECSGCQKEFPIHEVKRFCDAKMLEALERLEQRDVLRRAEIDDLSECPFCDFAAILPPVEDDREFRCQNPDCMKISCRLCDKETHIPLTCEEKAKEESSSLRRNVEEAMTEALLRKCGKCGLPYVKESGCNKIVCSRCSAINWYVPIYNLITIDLLLTAITSYLCSKVIKDYKHFNDPNRGGKVGNCLLFDNTDERHHNEVQAAEQAAINKIRAENPDISEEEMRVRLSKVVLDSERQKIDEGNRRLGINNPQPIVPVRPVVAQQPVMMPPNLPGQPAYVFRAVPAPAGHHHYAVPQVIYQPIQVPFQPVLVPHVPPNPIQMVPRPLGIPNAPPNFQQELRHPLIQVPPIPILGNPVPFLGGHPPGFPVAAAMPQANPPQPVGIFQRVAGLLPMGRPVIRARAVPIQMPQMAIPQPAPLNINVPNMMPIQNANLAVNPQGNPPAPVPAQENVGFIQRNFNLGGNRLVARGRQAIRNQNNFNARPITFIEDDVRGLQPFNNKPGQMSPARNRPAKIAKRGSR</sequence>
<accession>A0AAD6NMB1</accession>
<evidence type="ECO:0000313" key="8">
    <source>
        <dbReference type="EMBL" id="KAJ6263814.1"/>
    </source>
</evidence>
<keyword evidence="5" id="KW-0862">Zinc</keyword>
<evidence type="ECO:0000259" key="7">
    <source>
        <dbReference type="SMART" id="SM00647"/>
    </source>
</evidence>
<feature type="compositionally biased region" description="Basic residues" evidence="6">
    <location>
        <begin position="818"/>
        <end position="828"/>
    </location>
</feature>
<keyword evidence="2" id="KW-0479">Metal-binding</keyword>
<dbReference type="CDD" id="cd20339">
    <property type="entry name" value="BRcat_RBR_RNF216"/>
    <property type="match status" value="1"/>
</dbReference>
<comment type="pathway">
    <text evidence="1">Protein modification; protein ubiquitination.</text>
</comment>
<evidence type="ECO:0000256" key="1">
    <source>
        <dbReference type="ARBA" id="ARBA00004906"/>
    </source>
</evidence>
<keyword evidence="4" id="KW-0833">Ubl conjugation pathway</keyword>
<dbReference type="SMART" id="SM00647">
    <property type="entry name" value="IBR"/>
    <property type="match status" value="1"/>
</dbReference>
<dbReference type="EMBL" id="JAQGDS010000002">
    <property type="protein sequence ID" value="KAJ6263814.1"/>
    <property type="molecule type" value="Genomic_DNA"/>
</dbReference>
<proteinExistence type="predicted"/>
<protein>
    <submittedName>
        <fullName evidence="8">E3 ubiquitin-protein ligase</fullName>
    </submittedName>
</protein>
<evidence type="ECO:0000256" key="6">
    <source>
        <dbReference type="SAM" id="MobiDB-lite"/>
    </source>
</evidence>
<dbReference type="InterPro" id="IPR051628">
    <property type="entry name" value="LUBAC_E3_Ligases"/>
</dbReference>
<dbReference type="PANTHER" id="PTHR22770:SF47">
    <property type="entry name" value="E3 UBIQUITIN-PROTEIN LIGASE RNF216"/>
    <property type="match status" value="1"/>
</dbReference>
<evidence type="ECO:0000256" key="5">
    <source>
        <dbReference type="ARBA" id="ARBA00022833"/>
    </source>
</evidence>
<feature type="region of interest" description="Disordered" evidence="6">
    <location>
        <begin position="126"/>
        <end position="150"/>
    </location>
</feature>